<evidence type="ECO:0000256" key="4">
    <source>
        <dbReference type="SAM" id="SignalP"/>
    </source>
</evidence>
<feature type="coiled-coil region" evidence="1">
    <location>
        <begin position="153"/>
        <end position="189"/>
    </location>
</feature>
<keyword evidence="3" id="KW-0472">Membrane</keyword>
<accession>A0ABU1ZWG2</accession>
<keyword evidence="7" id="KW-1185">Reference proteome</keyword>
<reference evidence="6" key="1">
    <citation type="submission" date="2023-07" db="EMBL/GenBank/DDBJ databases">
        <title>Sequencing the genomes of 1000 actinobacteria strains.</title>
        <authorList>
            <person name="Klenk H.-P."/>
        </authorList>
    </citation>
    <scope>NUCLEOTIDE SEQUENCE</scope>
    <source>
        <strain evidence="6">DSM 107476</strain>
    </source>
</reference>
<gene>
    <name evidence="6" type="ORF">J2S39_000876</name>
</gene>
<feature type="domain" description="DUF4349" evidence="5">
    <location>
        <begin position="55"/>
        <end position="252"/>
    </location>
</feature>
<evidence type="ECO:0000256" key="2">
    <source>
        <dbReference type="SAM" id="MobiDB-lite"/>
    </source>
</evidence>
<evidence type="ECO:0000313" key="7">
    <source>
        <dbReference type="Proteomes" id="UP001180840"/>
    </source>
</evidence>
<protein>
    <submittedName>
        <fullName evidence="6">Polyhydroxyalkanoate synthesis regulator phasin</fullName>
    </submittedName>
</protein>
<keyword evidence="1" id="KW-0175">Coiled coil</keyword>
<feature type="region of interest" description="Disordered" evidence="2">
    <location>
        <begin position="41"/>
        <end position="69"/>
    </location>
</feature>
<sequence length="267" mass="28689">MSIIRRRVAVTALVLALGGLAGCADAGDTTDAIMPEIAERPSDPAAAEQAPVESHVVTTGEASISVRDPERAAEEFSTVARESESRVVFSDVSTTGERTSAHVTVRVPTERYQELVDRLDEFGKVTSLTSTATDVGQQVVDLQARQAALQTSIDRLTALMDEATTVADLLEAENMLTQRQAELDSLTGQLDYLNDQVAMSTLTASFHEPGDGDTSLIGRAWRALLDSASSLLIFVMAALPWAVLIGLLAWLARILIRRRRGPDASAR</sequence>
<name>A0ABU1ZWG2_9CORY</name>
<evidence type="ECO:0000313" key="6">
    <source>
        <dbReference type="EMBL" id="MDR7329200.1"/>
    </source>
</evidence>
<feature type="signal peptide" evidence="4">
    <location>
        <begin position="1"/>
        <end position="26"/>
    </location>
</feature>
<feature type="transmembrane region" description="Helical" evidence="3">
    <location>
        <begin position="231"/>
        <end position="252"/>
    </location>
</feature>
<dbReference type="PROSITE" id="PS51257">
    <property type="entry name" value="PROKAR_LIPOPROTEIN"/>
    <property type="match status" value="1"/>
</dbReference>
<dbReference type="InterPro" id="IPR025645">
    <property type="entry name" value="DUF4349"/>
</dbReference>
<evidence type="ECO:0000259" key="5">
    <source>
        <dbReference type="Pfam" id="PF14257"/>
    </source>
</evidence>
<organism evidence="6 7">
    <name type="scientific">Corynebacterium guangdongense</name>
    <dbReference type="NCBI Taxonomy" id="1783348"/>
    <lineage>
        <taxon>Bacteria</taxon>
        <taxon>Bacillati</taxon>
        <taxon>Actinomycetota</taxon>
        <taxon>Actinomycetes</taxon>
        <taxon>Mycobacteriales</taxon>
        <taxon>Corynebacteriaceae</taxon>
        <taxon>Corynebacterium</taxon>
    </lineage>
</organism>
<evidence type="ECO:0000256" key="1">
    <source>
        <dbReference type="SAM" id="Coils"/>
    </source>
</evidence>
<dbReference type="Pfam" id="PF14257">
    <property type="entry name" value="DUF4349"/>
    <property type="match status" value="1"/>
</dbReference>
<evidence type="ECO:0000256" key="3">
    <source>
        <dbReference type="SAM" id="Phobius"/>
    </source>
</evidence>
<proteinExistence type="predicted"/>
<comment type="caution">
    <text evidence="6">The sequence shown here is derived from an EMBL/GenBank/DDBJ whole genome shotgun (WGS) entry which is preliminary data.</text>
</comment>
<keyword evidence="3" id="KW-0812">Transmembrane</keyword>
<keyword evidence="3" id="KW-1133">Transmembrane helix</keyword>
<feature type="chain" id="PRO_5046078665" evidence="4">
    <location>
        <begin position="27"/>
        <end position="267"/>
    </location>
</feature>
<dbReference type="EMBL" id="JAVDXZ010000001">
    <property type="protein sequence ID" value="MDR7329200.1"/>
    <property type="molecule type" value="Genomic_DNA"/>
</dbReference>
<keyword evidence="4" id="KW-0732">Signal</keyword>
<dbReference type="RefSeq" id="WP_290198162.1">
    <property type="nucleotide sequence ID" value="NZ_CP047654.1"/>
</dbReference>
<dbReference type="Proteomes" id="UP001180840">
    <property type="component" value="Unassembled WGS sequence"/>
</dbReference>